<reference evidence="2 3" key="1">
    <citation type="journal article" date="2016" name="Nat. Commun.">
        <title>Thousands of microbial genomes shed light on interconnected biogeochemical processes in an aquifer system.</title>
        <authorList>
            <person name="Anantharaman K."/>
            <person name="Brown C.T."/>
            <person name="Hug L.A."/>
            <person name="Sharon I."/>
            <person name="Castelle C.J."/>
            <person name="Probst A.J."/>
            <person name="Thomas B.C."/>
            <person name="Singh A."/>
            <person name="Wilkins M.J."/>
            <person name="Karaoz U."/>
            <person name="Brodie E.L."/>
            <person name="Williams K.H."/>
            <person name="Hubbard S.S."/>
            <person name="Banfield J.F."/>
        </authorList>
    </citation>
    <scope>NUCLEOTIDE SEQUENCE [LARGE SCALE GENOMIC DNA]</scope>
</reference>
<dbReference type="InterPro" id="IPR015867">
    <property type="entry name" value="N-reg_PII/ATP_PRibTrfase_C"/>
</dbReference>
<dbReference type="SUPFAM" id="SSF54913">
    <property type="entry name" value="GlnB-like"/>
    <property type="match status" value="1"/>
</dbReference>
<dbReference type="Proteomes" id="UP000177698">
    <property type="component" value="Unassembled WGS sequence"/>
</dbReference>
<dbReference type="PANTHER" id="PTHR23419:SF8">
    <property type="entry name" value="FI09726P"/>
    <property type="match status" value="1"/>
</dbReference>
<evidence type="ECO:0000313" key="3">
    <source>
        <dbReference type="Proteomes" id="UP000177698"/>
    </source>
</evidence>
<evidence type="ECO:0008006" key="4">
    <source>
        <dbReference type="Google" id="ProtNLM"/>
    </source>
</evidence>
<sequence length="108" mass="12533">MKIIILFLTCANLEEAEKISQALLKKKLVVCIKKTNVLSSFLWEGKLDKSEEVLLIMDSIEEKFAEIEKEVRKIHSYETFVLVANPVINSSKGVKEWIKKEIKLNYFD</sequence>
<comment type="similarity">
    <text evidence="1">Belongs to the CutA family.</text>
</comment>
<evidence type="ECO:0000256" key="1">
    <source>
        <dbReference type="ARBA" id="ARBA00010169"/>
    </source>
</evidence>
<dbReference type="EMBL" id="MGAG01000015">
    <property type="protein sequence ID" value="OGK41068.1"/>
    <property type="molecule type" value="Genomic_DNA"/>
</dbReference>
<protein>
    <recommendedName>
        <fullName evidence="4">Divalent-cation tolerance protein CutA</fullName>
    </recommendedName>
</protein>
<dbReference type="GO" id="GO:0010038">
    <property type="term" value="P:response to metal ion"/>
    <property type="evidence" value="ECO:0007669"/>
    <property type="project" value="InterPro"/>
</dbReference>
<dbReference type="InterPro" id="IPR011322">
    <property type="entry name" value="N-reg_PII-like_a/b"/>
</dbReference>
<dbReference type="STRING" id="1802056.A2954_06060"/>
<dbReference type="Gene3D" id="3.30.70.120">
    <property type="match status" value="1"/>
</dbReference>
<name>A0A1F7ICI5_9BACT</name>
<dbReference type="PANTHER" id="PTHR23419">
    <property type="entry name" value="DIVALENT CATION TOLERANCE CUTA-RELATED"/>
    <property type="match status" value="1"/>
</dbReference>
<organism evidence="2 3">
    <name type="scientific">Candidatus Roizmanbacteria bacterium RIFCSPLOWO2_01_FULL_37_12</name>
    <dbReference type="NCBI Taxonomy" id="1802056"/>
    <lineage>
        <taxon>Bacteria</taxon>
        <taxon>Candidatus Roizmaniibacteriota</taxon>
    </lineage>
</organism>
<dbReference type="Pfam" id="PF03091">
    <property type="entry name" value="CutA1"/>
    <property type="match status" value="1"/>
</dbReference>
<gene>
    <name evidence="2" type="ORF">A2954_06060</name>
</gene>
<dbReference type="AlphaFoldDB" id="A0A1F7ICI5"/>
<dbReference type="InterPro" id="IPR004323">
    <property type="entry name" value="Ion_tolerance_CutA"/>
</dbReference>
<accession>A0A1F7ICI5</accession>
<dbReference type="GO" id="GO:0005507">
    <property type="term" value="F:copper ion binding"/>
    <property type="evidence" value="ECO:0007669"/>
    <property type="project" value="TreeGrafter"/>
</dbReference>
<proteinExistence type="inferred from homology"/>
<comment type="caution">
    <text evidence="2">The sequence shown here is derived from an EMBL/GenBank/DDBJ whole genome shotgun (WGS) entry which is preliminary data.</text>
</comment>
<evidence type="ECO:0000313" key="2">
    <source>
        <dbReference type="EMBL" id="OGK41068.1"/>
    </source>
</evidence>